<gene>
    <name evidence="2" type="ORF">IC608_07755</name>
</gene>
<organism evidence="2 3">
    <name type="scientific">Devosia oryzisoli</name>
    <dbReference type="NCBI Taxonomy" id="2774138"/>
    <lineage>
        <taxon>Bacteria</taxon>
        <taxon>Pseudomonadati</taxon>
        <taxon>Pseudomonadota</taxon>
        <taxon>Alphaproteobacteria</taxon>
        <taxon>Hyphomicrobiales</taxon>
        <taxon>Devosiaceae</taxon>
        <taxon>Devosia</taxon>
    </lineage>
</organism>
<dbReference type="PANTHER" id="PTHR34703">
    <property type="entry name" value="ANTIPORTER SUBUNIT MNHG2-RELATED"/>
    <property type="match status" value="1"/>
</dbReference>
<keyword evidence="1" id="KW-0472">Membrane</keyword>
<feature type="transmembrane region" description="Helical" evidence="1">
    <location>
        <begin position="65"/>
        <end position="88"/>
    </location>
</feature>
<dbReference type="AlphaFoldDB" id="A0A927FSU4"/>
<dbReference type="EMBL" id="JACYFU010000002">
    <property type="protein sequence ID" value="MBD8065366.1"/>
    <property type="molecule type" value="Genomic_DNA"/>
</dbReference>
<dbReference type="InterPro" id="IPR005133">
    <property type="entry name" value="PhaG_MnhG_YufB"/>
</dbReference>
<keyword evidence="1" id="KW-1133">Transmembrane helix</keyword>
<dbReference type="GO" id="GO:0015385">
    <property type="term" value="F:sodium:proton antiporter activity"/>
    <property type="evidence" value="ECO:0007669"/>
    <property type="project" value="TreeGrafter"/>
</dbReference>
<feature type="transmembrane region" description="Helical" evidence="1">
    <location>
        <begin position="6"/>
        <end position="29"/>
    </location>
</feature>
<dbReference type="NCBIfam" id="TIGR01300">
    <property type="entry name" value="CPA3_mnhG_phaG"/>
    <property type="match status" value="1"/>
</dbReference>
<dbReference type="Proteomes" id="UP000654108">
    <property type="component" value="Unassembled WGS sequence"/>
</dbReference>
<accession>A0A927FSU4</accession>
<keyword evidence="1" id="KW-0812">Transmembrane</keyword>
<dbReference type="RefSeq" id="WP_191774218.1">
    <property type="nucleotide sequence ID" value="NZ_JACYFU010000002.1"/>
</dbReference>
<sequence length="126" mass="13276">MIEDVILLIGGILLLIGAIFMLLATIGVLRLPDLYTRMHAASKAGAVGGGFILLAVAFISQDAAVSLRALAGVVFLILTTPVSAHLLARASYIAGYRPCEETLLDELESKSDLNPATQSSHDTNNI</sequence>
<dbReference type="NCBIfam" id="NF009314">
    <property type="entry name" value="PRK12674.1-2"/>
    <property type="match status" value="1"/>
</dbReference>
<dbReference type="PANTHER" id="PTHR34703:SF1">
    <property type="entry name" value="ANTIPORTER SUBUNIT MNHG2-RELATED"/>
    <property type="match status" value="1"/>
</dbReference>
<evidence type="ECO:0000313" key="3">
    <source>
        <dbReference type="Proteomes" id="UP000654108"/>
    </source>
</evidence>
<protein>
    <submittedName>
        <fullName evidence="2">Monovalent cation/H(+) antiporter subunit G</fullName>
    </submittedName>
</protein>
<proteinExistence type="predicted"/>
<feature type="transmembrane region" description="Helical" evidence="1">
    <location>
        <begin position="41"/>
        <end position="59"/>
    </location>
</feature>
<reference evidence="2" key="1">
    <citation type="submission" date="2020-09" db="EMBL/GenBank/DDBJ databases">
        <title>Genome seq and assembly of Devosia sp.</title>
        <authorList>
            <person name="Chhetri G."/>
        </authorList>
    </citation>
    <scope>NUCLEOTIDE SEQUENCE</scope>
    <source>
        <strain evidence="2">PTR5</strain>
    </source>
</reference>
<keyword evidence="3" id="KW-1185">Reference proteome</keyword>
<evidence type="ECO:0000313" key="2">
    <source>
        <dbReference type="EMBL" id="MBD8065366.1"/>
    </source>
</evidence>
<comment type="caution">
    <text evidence="2">The sequence shown here is derived from an EMBL/GenBank/DDBJ whole genome shotgun (WGS) entry which is preliminary data.</text>
</comment>
<name>A0A927FSU4_9HYPH</name>
<dbReference type="Pfam" id="PF03334">
    <property type="entry name" value="PhaG_MnhG_YufB"/>
    <property type="match status" value="1"/>
</dbReference>
<evidence type="ECO:0000256" key="1">
    <source>
        <dbReference type="SAM" id="Phobius"/>
    </source>
</evidence>